<organism evidence="1 2">
    <name type="scientific">Nocardioides silvaticus</name>
    <dbReference type="NCBI Taxonomy" id="2201891"/>
    <lineage>
        <taxon>Bacteria</taxon>
        <taxon>Bacillati</taxon>
        <taxon>Actinomycetota</taxon>
        <taxon>Actinomycetes</taxon>
        <taxon>Propionibacteriales</taxon>
        <taxon>Nocardioidaceae</taxon>
        <taxon>Nocardioides</taxon>
    </lineage>
</organism>
<gene>
    <name evidence="1" type="ORF">DJ010_16350</name>
</gene>
<dbReference type="OrthoDB" id="5191973at2"/>
<reference evidence="1 2" key="1">
    <citation type="submission" date="2018-05" db="EMBL/GenBank/DDBJ databases">
        <title>Nocardioides silvaticus genome.</title>
        <authorList>
            <person name="Li C."/>
            <person name="Wang G."/>
        </authorList>
    </citation>
    <scope>NUCLEOTIDE SEQUENCE [LARGE SCALE GENOMIC DNA]</scope>
    <source>
        <strain evidence="1 2">CCTCC AB 2018079</strain>
    </source>
</reference>
<dbReference type="EMBL" id="QGDD01000008">
    <property type="protein sequence ID" value="PWN01622.1"/>
    <property type="molecule type" value="Genomic_DNA"/>
</dbReference>
<proteinExistence type="predicted"/>
<dbReference type="RefSeq" id="WP_109695731.1">
    <property type="nucleotide sequence ID" value="NZ_QGDD01000008.1"/>
</dbReference>
<evidence type="ECO:0000313" key="1">
    <source>
        <dbReference type="EMBL" id="PWN01622.1"/>
    </source>
</evidence>
<sequence>MSDETTFSGTHEVAVEPPGAMETDYGLVLKWRRRGDLWEGLVTREVDGRVTTEWLPALVLNPLTTS</sequence>
<accession>A0A316TGW3</accession>
<dbReference type="Proteomes" id="UP000245507">
    <property type="component" value="Unassembled WGS sequence"/>
</dbReference>
<protein>
    <submittedName>
        <fullName evidence="1">Uncharacterized protein</fullName>
    </submittedName>
</protein>
<name>A0A316TGW3_9ACTN</name>
<dbReference type="AlphaFoldDB" id="A0A316TGW3"/>
<comment type="caution">
    <text evidence="1">The sequence shown here is derived from an EMBL/GenBank/DDBJ whole genome shotgun (WGS) entry which is preliminary data.</text>
</comment>
<evidence type="ECO:0000313" key="2">
    <source>
        <dbReference type="Proteomes" id="UP000245507"/>
    </source>
</evidence>
<keyword evidence="2" id="KW-1185">Reference proteome</keyword>